<organism evidence="3 4">
    <name type="scientific">Candidatus Enterococcus moelleringii</name>
    <dbReference type="NCBI Taxonomy" id="2815325"/>
    <lineage>
        <taxon>Bacteria</taxon>
        <taxon>Bacillati</taxon>
        <taxon>Bacillota</taxon>
        <taxon>Bacilli</taxon>
        <taxon>Lactobacillales</taxon>
        <taxon>Enterococcaceae</taxon>
        <taxon>Enterococcus</taxon>
    </lineage>
</organism>
<dbReference type="CDD" id="cd07341">
    <property type="entry name" value="M56_BlaR1_MecR1_like"/>
    <property type="match status" value="1"/>
</dbReference>
<dbReference type="InterPro" id="IPR052173">
    <property type="entry name" value="Beta-lactam_resp_regulator"/>
</dbReference>
<feature type="domain" description="Peptidase M56" evidence="2">
    <location>
        <begin position="93"/>
        <end position="246"/>
    </location>
</feature>
<feature type="transmembrane region" description="Helical" evidence="1">
    <location>
        <begin position="39"/>
        <end position="59"/>
    </location>
</feature>
<dbReference type="PANTHER" id="PTHR34978:SF3">
    <property type="entry name" value="SLR0241 PROTEIN"/>
    <property type="match status" value="1"/>
</dbReference>
<dbReference type="Proteomes" id="UP000664601">
    <property type="component" value="Unassembled WGS sequence"/>
</dbReference>
<dbReference type="PANTHER" id="PTHR34978">
    <property type="entry name" value="POSSIBLE SENSOR-TRANSDUCER PROTEIN BLAR"/>
    <property type="match status" value="1"/>
</dbReference>
<evidence type="ECO:0000313" key="4">
    <source>
        <dbReference type="Proteomes" id="UP000664601"/>
    </source>
</evidence>
<evidence type="ECO:0000259" key="2">
    <source>
        <dbReference type="Pfam" id="PF05569"/>
    </source>
</evidence>
<feature type="transmembrane region" description="Helical" evidence="1">
    <location>
        <begin position="283"/>
        <end position="307"/>
    </location>
</feature>
<reference evidence="3 4" key="1">
    <citation type="submission" date="2021-03" db="EMBL/GenBank/DDBJ databases">
        <title>Enterococcal diversity collection.</title>
        <authorList>
            <person name="Gilmore M.S."/>
            <person name="Schwartzman J."/>
            <person name="Van Tyne D."/>
            <person name="Martin M."/>
            <person name="Earl A.M."/>
            <person name="Manson A.L."/>
            <person name="Straub T."/>
            <person name="Salamzade R."/>
            <person name="Saavedra J."/>
            <person name="Lebreton F."/>
            <person name="Prichula J."/>
            <person name="Schaufler K."/>
            <person name="Gaca A."/>
            <person name="Sgardioli B."/>
            <person name="Wagenaar J."/>
            <person name="Strong T."/>
        </authorList>
    </citation>
    <scope>NUCLEOTIDE SEQUENCE [LARGE SCALE GENOMIC DNA]</scope>
    <source>
        <strain evidence="3 4">669A</strain>
    </source>
</reference>
<evidence type="ECO:0000256" key="1">
    <source>
        <dbReference type="SAM" id="Phobius"/>
    </source>
</evidence>
<sequence length="361" mass="42259">MILSATSLIITLVTSSIIALIAMILVKLINYNKITSSKFLMMISLVFMIRLMFPFEFFFTRSLPSYRVLPALSMALEQNFYTVGNAHFRFFELICFFWLIGSLYFGYKFIFRLRKVSTLKKLADAKRDHSYPQTQIVFVNKPISPCVVGLFNPTIILPNVPLTESEIELILKHEFLHISSFDLFIKYLYELIAVIYWWNPIVHLFRSHLDLIIELKVDDQVIENLSTERRIEYLQALINLGKFIDTSQKDAHGLVTSFSGTSQSYLLLRSRNILHTTKKKPKILSMVFVGLFCFVLSSSVIFEPYYVSEEIERTTMSITKDNSYLVRMDDGQYELYNEEKLVYIVPEKMRREEFPELPIRE</sequence>
<gene>
    <name evidence="3" type="ORF">JZO70_21070</name>
</gene>
<keyword evidence="1" id="KW-0472">Membrane</keyword>
<feature type="transmembrane region" description="Helical" evidence="1">
    <location>
        <begin position="6"/>
        <end position="27"/>
    </location>
</feature>
<dbReference type="InterPro" id="IPR008756">
    <property type="entry name" value="Peptidase_M56"/>
</dbReference>
<dbReference type="Pfam" id="PF05569">
    <property type="entry name" value="Peptidase_M56"/>
    <property type="match status" value="1"/>
</dbReference>
<proteinExistence type="predicted"/>
<evidence type="ECO:0000313" key="3">
    <source>
        <dbReference type="EMBL" id="MBO1308679.1"/>
    </source>
</evidence>
<protein>
    <submittedName>
        <fullName evidence="3">M56 family metallopeptidase</fullName>
    </submittedName>
</protein>
<name>A0ABS3LGA7_9ENTE</name>
<accession>A0ABS3LGA7</accession>
<dbReference type="EMBL" id="JAFREM010000040">
    <property type="protein sequence ID" value="MBO1308679.1"/>
    <property type="molecule type" value="Genomic_DNA"/>
</dbReference>
<keyword evidence="4" id="KW-1185">Reference proteome</keyword>
<feature type="transmembrane region" description="Helical" evidence="1">
    <location>
        <begin position="90"/>
        <end position="111"/>
    </location>
</feature>
<dbReference type="RefSeq" id="WP_207675670.1">
    <property type="nucleotide sequence ID" value="NZ_JAFREM010000040.1"/>
</dbReference>
<keyword evidence="1" id="KW-0812">Transmembrane</keyword>
<keyword evidence="1" id="KW-1133">Transmembrane helix</keyword>
<comment type="caution">
    <text evidence="3">The sequence shown here is derived from an EMBL/GenBank/DDBJ whole genome shotgun (WGS) entry which is preliminary data.</text>
</comment>